<dbReference type="EMBL" id="VENC01000010">
    <property type="protein sequence ID" value="MTI99002.1"/>
    <property type="molecule type" value="Genomic_DNA"/>
</dbReference>
<comment type="caution">
    <text evidence="2">The sequence shown here is derived from an EMBL/GenBank/DDBJ whole genome shotgun (WGS) entry which is preliminary data.</text>
</comment>
<dbReference type="AlphaFoldDB" id="A0A844HY08"/>
<accession>A0A844HY08</accession>
<organism evidence="2 3">
    <name type="scientific">Marinobacter adhaerens</name>
    <dbReference type="NCBI Taxonomy" id="1033846"/>
    <lineage>
        <taxon>Bacteria</taxon>
        <taxon>Pseudomonadati</taxon>
        <taxon>Pseudomonadota</taxon>
        <taxon>Gammaproteobacteria</taxon>
        <taxon>Pseudomonadales</taxon>
        <taxon>Marinobacteraceae</taxon>
        <taxon>Marinobacter</taxon>
    </lineage>
</organism>
<evidence type="ECO:0000313" key="2">
    <source>
        <dbReference type="EMBL" id="MTI99002.1"/>
    </source>
</evidence>
<proteinExistence type="predicted"/>
<feature type="region of interest" description="Disordered" evidence="1">
    <location>
        <begin position="54"/>
        <end position="79"/>
    </location>
</feature>
<sequence length="79" mass="9214">MNSLQIGWLRFFPGISGGVLRFDINREREYLFNYHSEKKLINFQRIGIPISPEPPEASWEGRAERHEIEDQTQIGLTSP</sequence>
<evidence type="ECO:0000256" key="1">
    <source>
        <dbReference type="SAM" id="MobiDB-lite"/>
    </source>
</evidence>
<evidence type="ECO:0000313" key="3">
    <source>
        <dbReference type="Proteomes" id="UP000431462"/>
    </source>
</evidence>
<gene>
    <name evidence="2" type="ORF">FH752_10310</name>
</gene>
<feature type="compositionally biased region" description="Basic and acidic residues" evidence="1">
    <location>
        <begin position="59"/>
        <end position="69"/>
    </location>
</feature>
<name>A0A844HY08_9GAMM</name>
<dbReference type="Proteomes" id="UP000431462">
    <property type="component" value="Unassembled WGS sequence"/>
</dbReference>
<reference evidence="2 3" key="1">
    <citation type="submission" date="2019-06" db="EMBL/GenBank/DDBJ databases">
        <title>Enrichment of Autotrophic Halophilic Microorganisms from Red Sea Brine Pool Using Microbial Electrosynthesis System.</title>
        <authorList>
            <person name="Alqahtani M.F."/>
            <person name="Bajracharya S."/>
            <person name="Katuri K.P."/>
            <person name="Ali M."/>
            <person name="Saikaly P.E."/>
        </authorList>
    </citation>
    <scope>NUCLEOTIDE SEQUENCE [LARGE SCALE GENOMIC DNA]</scope>
    <source>
        <strain evidence="2">MES15</strain>
    </source>
</reference>
<protein>
    <submittedName>
        <fullName evidence="2">Uncharacterized protein</fullName>
    </submittedName>
</protein>